<dbReference type="STRING" id="698762.SAMN00808754_1390"/>
<dbReference type="GO" id="GO:0003677">
    <property type="term" value="F:DNA binding"/>
    <property type="evidence" value="ECO:0007669"/>
    <property type="project" value="InterPro"/>
</dbReference>
<dbReference type="Gene3D" id="3.40.50.150">
    <property type="entry name" value="Vaccinia Virus protein VP39"/>
    <property type="match status" value="1"/>
</dbReference>
<dbReference type="PRINTS" id="PR00508">
    <property type="entry name" value="S21N4MTFRASE"/>
</dbReference>
<dbReference type="InterPro" id="IPR002052">
    <property type="entry name" value="DNA_methylase_N6_adenine_CS"/>
</dbReference>
<dbReference type="GO" id="GO:0009307">
    <property type="term" value="P:DNA restriction-modification system"/>
    <property type="evidence" value="ECO:0007669"/>
    <property type="project" value="UniProtKB-KW"/>
</dbReference>
<dbReference type="NCBIfam" id="TIGR00180">
    <property type="entry name" value="parB_part"/>
    <property type="match status" value="1"/>
</dbReference>
<evidence type="ECO:0000256" key="1">
    <source>
        <dbReference type="ARBA" id="ARBA00006295"/>
    </source>
</evidence>
<evidence type="ECO:0000256" key="4">
    <source>
        <dbReference type="ARBA" id="ARBA00022679"/>
    </source>
</evidence>
<proteinExistence type="inferred from homology"/>
<dbReference type="Gene3D" id="1.10.10.2830">
    <property type="match status" value="1"/>
</dbReference>
<dbReference type="Pfam" id="PF17762">
    <property type="entry name" value="HTH_ParB"/>
    <property type="match status" value="1"/>
</dbReference>
<keyword evidence="5" id="KW-0680">Restriction system</keyword>
<keyword evidence="7" id="KW-0175">Coiled coil</keyword>
<comment type="similarity">
    <text evidence="1">Belongs to the ParB family.</text>
</comment>
<gene>
    <name evidence="9" type="ORF">SAMN00808754_1390</name>
</gene>
<sequence length="589" mass="66694">MNLEHVPVEIVHPHPDNPRLKVREDVVEILASRIREQGFQECYAIVVRPWNGGYQVVSGHHRLEAAKRAGLKTVPCWVREMTDEEAFMELLLSNQQGELTPLERGKHAWEAVQKYSRNGLSVTEYARRVGMAHNTVSDLMAAYEVYQECVARATNLDSLTATHLRIISRADREDWPWLCQMAAEKELSSRVLEEAVAEAKKVSVPPELAGWLDQTELRKQVAADLQRKAGDRWAGVIAKAFELYQSLPEETEIWVVDVEKDTAEKITVKPRKEFVKLLKEKEVNTQSGCEKAKLDVLAWLEENARAYAAWQARKAAEAEAERRRLEEERQRMEVLRKLEPRVYYKSCLNMEEVPDESVDLIFADPPYGVSDGGVTVRSGELAPVDKGEWDRPENVPDPELWLKECWRVLKPGGSIYVSGTLHNIFDVAVAMRRTGFTIQNDIIWYKKNAPPLLARQDMYVPSHETILFATKGPRPSYFDYEGLRAENDGKQLRDVWEIPARSAAETIWLAEGVPANPAQKPEALLERIIRASCPQGGTVLDPFAGTGTTLAVAKRLGRSSIGYETDERMRPVIEQRLDAVRVEVPLGAL</sequence>
<keyword evidence="10" id="KW-1185">Reference proteome</keyword>
<dbReference type="SMART" id="SM00470">
    <property type="entry name" value="ParB"/>
    <property type="match status" value="1"/>
</dbReference>
<dbReference type="SUPFAM" id="SSF110849">
    <property type="entry name" value="ParB/Sulfiredoxin"/>
    <property type="match status" value="1"/>
</dbReference>
<accession>A0A1W1VRS2</accession>
<dbReference type="InterPro" id="IPR029063">
    <property type="entry name" value="SAM-dependent_MTases_sf"/>
</dbReference>
<comment type="similarity">
    <text evidence="2">Belongs to the N(4)/N(6)-methyltransferase family.</text>
</comment>
<dbReference type="InterPro" id="IPR041468">
    <property type="entry name" value="HTH_ParB/Spo0J"/>
</dbReference>
<evidence type="ECO:0000256" key="2">
    <source>
        <dbReference type="ARBA" id="ARBA00006594"/>
    </source>
</evidence>
<evidence type="ECO:0000256" key="6">
    <source>
        <dbReference type="ARBA" id="ARBA00022829"/>
    </source>
</evidence>
<dbReference type="AlphaFoldDB" id="A0A1W1VRS2"/>
<dbReference type="PROSITE" id="PS50888">
    <property type="entry name" value="BHLH"/>
    <property type="match status" value="1"/>
</dbReference>
<evidence type="ECO:0000256" key="7">
    <source>
        <dbReference type="SAM" id="Coils"/>
    </source>
</evidence>
<keyword evidence="6" id="KW-0159">Chromosome partition</keyword>
<dbReference type="PROSITE" id="PS00092">
    <property type="entry name" value="N6_MTASE"/>
    <property type="match status" value="1"/>
</dbReference>
<dbReference type="PANTHER" id="PTHR33375:SF1">
    <property type="entry name" value="CHROMOSOME-PARTITIONING PROTEIN PARB-RELATED"/>
    <property type="match status" value="1"/>
</dbReference>
<feature type="coiled-coil region" evidence="7">
    <location>
        <begin position="308"/>
        <end position="338"/>
    </location>
</feature>
<keyword evidence="3" id="KW-0489">Methyltransferase</keyword>
<evidence type="ECO:0000256" key="5">
    <source>
        <dbReference type="ARBA" id="ARBA00022747"/>
    </source>
</evidence>
<dbReference type="InterPro" id="IPR003115">
    <property type="entry name" value="ParB_N"/>
</dbReference>
<evidence type="ECO:0000313" key="9">
    <source>
        <dbReference type="EMBL" id="SMB96048.1"/>
    </source>
</evidence>
<dbReference type="Gene3D" id="3.90.1530.30">
    <property type="match status" value="1"/>
</dbReference>
<dbReference type="InterPro" id="IPR002941">
    <property type="entry name" value="DNA_methylase_N4/N6"/>
</dbReference>
<keyword evidence="4" id="KW-0808">Transferase</keyword>
<dbReference type="RefSeq" id="WP_172839068.1">
    <property type="nucleotide sequence ID" value="NZ_LT838272.1"/>
</dbReference>
<dbReference type="Pfam" id="PF01555">
    <property type="entry name" value="N6_N4_Mtase"/>
    <property type="match status" value="1"/>
</dbReference>
<dbReference type="EMBL" id="LT838272">
    <property type="protein sequence ID" value="SMB96048.1"/>
    <property type="molecule type" value="Genomic_DNA"/>
</dbReference>
<evidence type="ECO:0000256" key="3">
    <source>
        <dbReference type="ARBA" id="ARBA00022603"/>
    </source>
</evidence>
<dbReference type="InterPro" id="IPR011598">
    <property type="entry name" value="bHLH_dom"/>
</dbReference>
<reference evidence="9 10" key="1">
    <citation type="submission" date="2017-04" db="EMBL/GenBank/DDBJ databases">
        <authorList>
            <person name="Afonso C.L."/>
            <person name="Miller P.J."/>
            <person name="Scott M.A."/>
            <person name="Spackman E."/>
            <person name="Goraichik I."/>
            <person name="Dimitrov K.M."/>
            <person name="Suarez D.L."/>
            <person name="Swayne D.E."/>
        </authorList>
    </citation>
    <scope>NUCLEOTIDE SEQUENCE [LARGE SCALE GENOMIC DNA]</scope>
    <source>
        <strain evidence="9 10">ToBE</strain>
    </source>
</reference>
<dbReference type="GO" id="GO:0007059">
    <property type="term" value="P:chromosome segregation"/>
    <property type="evidence" value="ECO:0007669"/>
    <property type="project" value="UniProtKB-KW"/>
</dbReference>
<dbReference type="SUPFAM" id="SSF53335">
    <property type="entry name" value="S-adenosyl-L-methionine-dependent methyltransferases"/>
    <property type="match status" value="1"/>
</dbReference>
<organism evidence="9 10">
    <name type="scientific">Thermanaeromonas toyohensis ToBE</name>
    <dbReference type="NCBI Taxonomy" id="698762"/>
    <lineage>
        <taxon>Bacteria</taxon>
        <taxon>Bacillati</taxon>
        <taxon>Bacillota</taxon>
        <taxon>Clostridia</taxon>
        <taxon>Neomoorellales</taxon>
        <taxon>Neomoorellaceae</taxon>
        <taxon>Thermanaeromonas</taxon>
    </lineage>
</organism>
<dbReference type="InterPro" id="IPR001091">
    <property type="entry name" value="RM_Methyltransferase"/>
</dbReference>
<dbReference type="GO" id="GO:0005694">
    <property type="term" value="C:chromosome"/>
    <property type="evidence" value="ECO:0007669"/>
    <property type="project" value="TreeGrafter"/>
</dbReference>
<name>A0A1W1VRS2_9FIRM</name>
<dbReference type="Proteomes" id="UP000192569">
    <property type="component" value="Chromosome I"/>
</dbReference>
<dbReference type="InterPro" id="IPR050336">
    <property type="entry name" value="Chromosome_partition/occlusion"/>
</dbReference>
<dbReference type="InterPro" id="IPR004437">
    <property type="entry name" value="ParB/RepB/Spo0J"/>
</dbReference>
<dbReference type="GO" id="GO:0008170">
    <property type="term" value="F:N-methyltransferase activity"/>
    <property type="evidence" value="ECO:0007669"/>
    <property type="project" value="InterPro"/>
</dbReference>
<dbReference type="CDD" id="cd02440">
    <property type="entry name" value="AdoMet_MTases"/>
    <property type="match status" value="1"/>
</dbReference>
<dbReference type="GO" id="GO:0032259">
    <property type="term" value="P:methylation"/>
    <property type="evidence" value="ECO:0007669"/>
    <property type="project" value="UniProtKB-KW"/>
</dbReference>
<dbReference type="InterPro" id="IPR036086">
    <property type="entry name" value="ParB/Sulfiredoxin_sf"/>
</dbReference>
<dbReference type="Pfam" id="PF02195">
    <property type="entry name" value="ParB_N"/>
    <property type="match status" value="1"/>
</dbReference>
<evidence type="ECO:0000259" key="8">
    <source>
        <dbReference type="PROSITE" id="PS50888"/>
    </source>
</evidence>
<protein>
    <submittedName>
        <fullName evidence="9">ParB/RepB/Spo0J family partition protein</fullName>
    </submittedName>
</protein>
<dbReference type="PANTHER" id="PTHR33375">
    <property type="entry name" value="CHROMOSOME-PARTITIONING PROTEIN PARB-RELATED"/>
    <property type="match status" value="1"/>
</dbReference>
<dbReference type="GO" id="GO:0046983">
    <property type="term" value="F:protein dimerization activity"/>
    <property type="evidence" value="ECO:0007669"/>
    <property type="project" value="InterPro"/>
</dbReference>
<evidence type="ECO:0000313" key="10">
    <source>
        <dbReference type="Proteomes" id="UP000192569"/>
    </source>
</evidence>
<feature type="domain" description="BHLH" evidence="8">
    <location>
        <begin position="312"/>
        <end position="364"/>
    </location>
</feature>